<reference evidence="4" key="1">
    <citation type="submission" date="2018-09" db="EMBL/GenBank/DDBJ databases">
        <authorList>
            <person name="Livingstone P.G."/>
            <person name="Whitworth D.E."/>
        </authorList>
    </citation>
    <scope>NUCLEOTIDE SEQUENCE [LARGE SCALE GENOMIC DNA]</scope>
    <source>
        <strain evidence="4">CA040B</strain>
    </source>
</reference>
<feature type="compositionally biased region" description="Low complexity" evidence="1">
    <location>
        <begin position="36"/>
        <end position="51"/>
    </location>
</feature>
<gene>
    <name evidence="3" type="ORF">D7X12_13640</name>
</gene>
<feature type="region of interest" description="Disordered" evidence="1">
    <location>
        <begin position="24"/>
        <end position="62"/>
    </location>
</feature>
<feature type="signal peptide" evidence="2">
    <location>
        <begin position="1"/>
        <end position="22"/>
    </location>
</feature>
<evidence type="ECO:0000313" key="3">
    <source>
        <dbReference type="EMBL" id="RKH43277.1"/>
    </source>
</evidence>
<proteinExistence type="predicted"/>
<evidence type="ECO:0000313" key="4">
    <source>
        <dbReference type="Proteomes" id="UP000273405"/>
    </source>
</evidence>
<dbReference type="RefSeq" id="WP_120625714.1">
    <property type="nucleotide sequence ID" value="NZ_RAWG01000069.1"/>
</dbReference>
<protein>
    <recommendedName>
        <fullName evidence="5">DUF3108 domain-containing protein</fullName>
    </recommendedName>
</protein>
<comment type="caution">
    <text evidence="3">The sequence shown here is derived from an EMBL/GenBank/DDBJ whole genome shotgun (WGS) entry which is preliminary data.</text>
</comment>
<dbReference type="EMBL" id="RAWG01000069">
    <property type="protein sequence ID" value="RKH43277.1"/>
    <property type="molecule type" value="Genomic_DNA"/>
</dbReference>
<keyword evidence="4" id="KW-1185">Reference proteome</keyword>
<sequence length="256" mass="27299">MRRLLCPVCTAVLLLATPTSFAAPDAGPTAPPPALPRVAPQPQSQSQVQDAGTLPPGDPPIAPERLAEARALVPPPLLYGQLQPVVGNWVEYTFRSKQGTFPVRASVVGETRREHDTLFQVELDYQSSPRVLIIVWVSRAGTARPLVERLAVSMPSSTPISIPVDLLADHAALRGVPVRQRDTELKTGPFAGKGREQTFRLESGQTMTVVTSAKVPVFGVESLHDPESTWSAVRAGTGARPALGSVPLALPRLPGP</sequence>
<evidence type="ECO:0000256" key="2">
    <source>
        <dbReference type="SAM" id="SignalP"/>
    </source>
</evidence>
<evidence type="ECO:0008006" key="5">
    <source>
        <dbReference type="Google" id="ProtNLM"/>
    </source>
</evidence>
<organism evidence="3 4">
    <name type="scientific">Corallococcus sicarius</name>
    <dbReference type="NCBI Taxonomy" id="2316726"/>
    <lineage>
        <taxon>Bacteria</taxon>
        <taxon>Pseudomonadati</taxon>
        <taxon>Myxococcota</taxon>
        <taxon>Myxococcia</taxon>
        <taxon>Myxococcales</taxon>
        <taxon>Cystobacterineae</taxon>
        <taxon>Myxococcaceae</taxon>
        <taxon>Corallococcus</taxon>
    </lineage>
</organism>
<feature type="chain" id="PRO_5017262113" description="DUF3108 domain-containing protein" evidence="2">
    <location>
        <begin position="23"/>
        <end position="256"/>
    </location>
</feature>
<accession>A0A3A8NG06</accession>
<dbReference type="OrthoDB" id="5503060at2"/>
<dbReference type="Proteomes" id="UP000273405">
    <property type="component" value="Unassembled WGS sequence"/>
</dbReference>
<keyword evidence="2" id="KW-0732">Signal</keyword>
<evidence type="ECO:0000256" key="1">
    <source>
        <dbReference type="SAM" id="MobiDB-lite"/>
    </source>
</evidence>
<name>A0A3A8NG06_9BACT</name>
<dbReference type="AlphaFoldDB" id="A0A3A8NG06"/>